<gene>
    <name evidence="3" type="ORF">ENO36_01845</name>
</gene>
<comment type="caution">
    <text evidence="3">The sequence shown here is derived from an EMBL/GenBank/DDBJ whole genome shotgun (WGS) entry which is preliminary data.</text>
</comment>
<dbReference type="Gene3D" id="3.40.50.11590">
    <property type="match status" value="1"/>
</dbReference>
<dbReference type="InterPro" id="IPR025251">
    <property type="entry name" value="DUF4213"/>
</dbReference>
<feature type="domain" description="Putative heavy-metal chelation" evidence="1">
    <location>
        <begin position="106"/>
        <end position="244"/>
    </location>
</feature>
<proteinExistence type="predicted"/>
<dbReference type="Pfam" id="PF04016">
    <property type="entry name" value="DUF364"/>
    <property type="match status" value="1"/>
</dbReference>
<organism evidence="3">
    <name type="scientific">Fervidicoccus fontis</name>
    <dbReference type="NCBI Taxonomy" id="683846"/>
    <lineage>
        <taxon>Archaea</taxon>
        <taxon>Thermoproteota</taxon>
        <taxon>Thermoprotei</taxon>
        <taxon>Fervidicoccales</taxon>
        <taxon>Fervidicoccaceae</taxon>
        <taxon>Fervidicoccus</taxon>
    </lineage>
</organism>
<dbReference type="Proteomes" id="UP000885664">
    <property type="component" value="Unassembled WGS sequence"/>
</dbReference>
<sequence length="251" mass="28085">MKSVIEEIYDAALKRAEGQRIRRVAIGAGYTYVELDDGGAGVSYSNREGGIRQGLPGNLENMRVDDALQYLLSGRGLEVSFGLAATNALVNRERPELLQRDALVEEELDPNDVVVLVGYFPSYVRRLKDRVKKVYVLEILELASRDVEVYPWWAYSRVFSDATRIYMTGTTISNHTVNYILPSSIHIEHKFIIGPSTPMIENPFAKYKVEGLCGSIISNRELCFKIVSQGGGAGEMFERGCLKKVFLPIRA</sequence>
<evidence type="ECO:0000313" key="3">
    <source>
        <dbReference type="EMBL" id="HEU97583.1"/>
    </source>
</evidence>
<dbReference type="Pfam" id="PF13938">
    <property type="entry name" value="DUF4213"/>
    <property type="match status" value="1"/>
</dbReference>
<dbReference type="EMBL" id="DSFE01000041">
    <property type="protein sequence ID" value="HEU97583.1"/>
    <property type="molecule type" value="Genomic_DNA"/>
</dbReference>
<protein>
    <submittedName>
        <fullName evidence="3">Uncharacterized protein</fullName>
    </submittedName>
</protein>
<reference evidence="3" key="1">
    <citation type="journal article" date="2020" name="mSystems">
        <title>Genome- and Community-Level Interaction Insights into Carbon Utilization and Element Cycling Functions of Hydrothermarchaeota in Hydrothermal Sediment.</title>
        <authorList>
            <person name="Zhou Z."/>
            <person name="Liu Y."/>
            <person name="Xu W."/>
            <person name="Pan J."/>
            <person name="Luo Z.H."/>
            <person name="Li M."/>
        </authorList>
    </citation>
    <scope>NUCLEOTIDE SEQUENCE [LARGE SCALE GENOMIC DNA]</scope>
    <source>
        <strain evidence="3">SpSt-1259</strain>
    </source>
</reference>
<evidence type="ECO:0000259" key="2">
    <source>
        <dbReference type="Pfam" id="PF13938"/>
    </source>
</evidence>
<evidence type="ECO:0000259" key="1">
    <source>
        <dbReference type="Pfam" id="PF04016"/>
    </source>
</evidence>
<name>A0A7C2UU51_9CREN</name>
<dbReference type="SUPFAM" id="SSF159713">
    <property type="entry name" value="Dhaf3308-like"/>
    <property type="match status" value="1"/>
</dbReference>
<dbReference type="Gene3D" id="3.30.390.100">
    <property type="match status" value="1"/>
</dbReference>
<dbReference type="AlphaFoldDB" id="A0A7C2UU51"/>
<feature type="domain" description="DUF4213" evidence="2">
    <location>
        <begin position="9"/>
        <end position="89"/>
    </location>
</feature>
<accession>A0A7C2UU51</accession>
<dbReference type="InterPro" id="IPR007161">
    <property type="entry name" value="DUF364"/>
</dbReference>